<dbReference type="SUPFAM" id="SSF46955">
    <property type="entry name" value="Putative DNA-binding domain"/>
    <property type="match status" value="1"/>
</dbReference>
<evidence type="ECO:0000256" key="4">
    <source>
        <dbReference type="ARBA" id="ARBA00022490"/>
    </source>
</evidence>
<keyword evidence="7 15" id="KW-0479">Metal-binding</keyword>
<dbReference type="PANTHER" id="PTHR10947">
    <property type="entry name" value="PHENYLALANYL-TRNA SYNTHETASE BETA CHAIN AND LEUCINE-RICH REPEAT-CONTAINING PROTEIN 47"/>
    <property type="match status" value="1"/>
</dbReference>
<name>A0A2U2BCN6_9BACT</name>
<comment type="caution">
    <text evidence="20">The sequence shown here is derived from an EMBL/GenBank/DDBJ whole genome shotgun (WGS) entry which is preliminary data.</text>
</comment>
<dbReference type="Pfam" id="PF03147">
    <property type="entry name" value="FDX-ACB"/>
    <property type="match status" value="1"/>
</dbReference>
<dbReference type="SUPFAM" id="SSF50249">
    <property type="entry name" value="Nucleic acid-binding proteins"/>
    <property type="match status" value="1"/>
</dbReference>
<dbReference type="Gene3D" id="3.30.70.380">
    <property type="entry name" value="Ferrodoxin-fold anticodon-binding domain"/>
    <property type="match status" value="1"/>
</dbReference>
<dbReference type="Gene3D" id="3.50.40.10">
    <property type="entry name" value="Phenylalanyl-trna Synthetase, Chain B, domain 3"/>
    <property type="match status" value="1"/>
</dbReference>
<dbReference type="NCBIfam" id="NF045760">
    <property type="entry name" value="YtpR"/>
    <property type="match status" value="1"/>
</dbReference>
<comment type="catalytic activity">
    <reaction evidence="14 15">
        <text>tRNA(Phe) + L-phenylalanine + ATP = L-phenylalanyl-tRNA(Phe) + AMP + diphosphate + H(+)</text>
        <dbReference type="Rhea" id="RHEA:19413"/>
        <dbReference type="Rhea" id="RHEA-COMP:9668"/>
        <dbReference type="Rhea" id="RHEA-COMP:9699"/>
        <dbReference type="ChEBI" id="CHEBI:15378"/>
        <dbReference type="ChEBI" id="CHEBI:30616"/>
        <dbReference type="ChEBI" id="CHEBI:33019"/>
        <dbReference type="ChEBI" id="CHEBI:58095"/>
        <dbReference type="ChEBI" id="CHEBI:78442"/>
        <dbReference type="ChEBI" id="CHEBI:78531"/>
        <dbReference type="ChEBI" id="CHEBI:456215"/>
        <dbReference type="EC" id="6.1.1.20"/>
    </reaction>
</comment>
<dbReference type="CDD" id="cd02796">
    <property type="entry name" value="tRNA_bind_bactPheRS"/>
    <property type="match status" value="1"/>
</dbReference>
<dbReference type="NCBIfam" id="TIGR00472">
    <property type="entry name" value="pheT_bact"/>
    <property type="match status" value="1"/>
</dbReference>
<dbReference type="SUPFAM" id="SSF56037">
    <property type="entry name" value="PheT/TilS domain"/>
    <property type="match status" value="1"/>
</dbReference>
<evidence type="ECO:0000259" key="17">
    <source>
        <dbReference type="PROSITE" id="PS50886"/>
    </source>
</evidence>
<dbReference type="PROSITE" id="PS51483">
    <property type="entry name" value="B5"/>
    <property type="match status" value="1"/>
</dbReference>
<dbReference type="FunFam" id="2.40.50.140:FF:000045">
    <property type="entry name" value="Phenylalanine--tRNA ligase beta subunit"/>
    <property type="match status" value="1"/>
</dbReference>
<comment type="subcellular location">
    <subcellularLocation>
        <location evidence="1 15">Cytoplasm</location>
    </subcellularLocation>
</comment>
<feature type="domain" description="FDX-ACB" evidence="18">
    <location>
        <begin position="725"/>
        <end position="818"/>
    </location>
</feature>
<dbReference type="PROSITE" id="PS51447">
    <property type="entry name" value="FDX_ACB"/>
    <property type="match status" value="1"/>
</dbReference>
<comment type="similarity">
    <text evidence="2 15">Belongs to the phenylalanyl-tRNA synthetase beta subunit family. Type 1 subfamily.</text>
</comment>
<keyword evidence="6 15" id="KW-0436">Ligase</keyword>
<evidence type="ECO:0000256" key="3">
    <source>
        <dbReference type="ARBA" id="ARBA00011209"/>
    </source>
</evidence>
<evidence type="ECO:0000256" key="16">
    <source>
        <dbReference type="PROSITE-ProRule" id="PRU00209"/>
    </source>
</evidence>
<gene>
    <name evidence="15" type="primary">pheT</name>
    <name evidence="20" type="ORF">DDZ16_04375</name>
</gene>
<dbReference type="GO" id="GO:0005524">
    <property type="term" value="F:ATP binding"/>
    <property type="evidence" value="ECO:0007669"/>
    <property type="project" value="UniProtKB-UniRule"/>
</dbReference>
<dbReference type="SUPFAM" id="SSF55681">
    <property type="entry name" value="Class II aaRS and biotin synthetases"/>
    <property type="match status" value="1"/>
</dbReference>
<dbReference type="InterPro" id="IPR045864">
    <property type="entry name" value="aa-tRNA-synth_II/BPL/LPL"/>
</dbReference>
<dbReference type="SUPFAM" id="SSF54991">
    <property type="entry name" value="Anticodon-binding domain of PheRS"/>
    <property type="match status" value="1"/>
</dbReference>
<accession>A0A2U2BCN6</accession>
<evidence type="ECO:0000256" key="2">
    <source>
        <dbReference type="ARBA" id="ARBA00008653"/>
    </source>
</evidence>
<evidence type="ECO:0000256" key="9">
    <source>
        <dbReference type="ARBA" id="ARBA00022840"/>
    </source>
</evidence>
<evidence type="ECO:0000256" key="14">
    <source>
        <dbReference type="ARBA" id="ARBA00049255"/>
    </source>
</evidence>
<dbReference type="InterPro" id="IPR020825">
    <property type="entry name" value="Phe-tRNA_synthase-like_B3/B4"/>
</dbReference>
<keyword evidence="13 15" id="KW-0030">Aminoacyl-tRNA synthetase</keyword>
<evidence type="ECO:0000256" key="15">
    <source>
        <dbReference type="HAMAP-Rule" id="MF_00283"/>
    </source>
</evidence>
<dbReference type="AlphaFoldDB" id="A0A2U2BCN6"/>
<dbReference type="GO" id="GO:0006432">
    <property type="term" value="P:phenylalanyl-tRNA aminoacylation"/>
    <property type="evidence" value="ECO:0007669"/>
    <property type="project" value="UniProtKB-UniRule"/>
</dbReference>
<evidence type="ECO:0000259" key="18">
    <source>
        <dbReference type="PROSITE" id="PS51447"/>
    </source>
</evidence>
<dbReference type="PROSITE" id="PS50886">
    <property type="entry name" value="TRBD"/>
    <property type="match status" value="1"/>
</dbReference>
<keyword evidence="12 15" id="KW-0648">Protein biosynthesis</keyword>
<evidence type="ECO:0000256" key="7">
    <source>
        <dbReference type="ARBA" id="ARBA00022723"/>
    </source>
</evidence>
<dbReference type="InterPro" id="IPR033714">
    <property type="entry name" value="tRNA_bind_bactPheRS"/>
</dbReference>
<dbReference type="Gene3D" id="2.40.50.140">
    <property type="entry name" value="Nucleic acid-binding proteins"/>
    <property type="match status" value="1"/>
</dbReference>
<dbReference type="InterPro" id="IPR005146">
    <property type="entry name" value="B3/B4_tRNA-bd"/>
</dbReference>
<dbReference type="InterPro" id="IPR036690">
    <property type="entry name" value="Fdx_antiC-bd_sf"/>
</dbReference>
<dbReference type="SMART" id="SM00873">
    <property type="entry name" value="B3_4"/>
    <property type="match status" value="1"/>
</dbReference>
<dbReference type="EC" id="6.1.1.20" evidence="15"/>
<organism evidence="20 21">
    <name type="scientific">Marinilabilia rubra</name>
    <dbReference type="NCBI Taxonomy" id="2162893"/>
    <lineage>
        <taxon>Bacteria</taxon>
        <taxon>Pseudomonadati</taxon>
        <taxon>Bacteroidota</taxon>
        <taxon>Bacteroidia</taxon>
        <taxon>Marinilabiliales</taxon>
        <taxon>Marinilabiliaceae</taxon>
        <taxon>Marinilabilia</taxon>
    </lineage>
</organism>
<evidence type="ECO:0000256" key="1">
    <source>
        <dbReference type="ARBA" id="ARBA00004496"/>
    </source>
</evidence>
<evidence type="ECO:0000313" key="21">
    <source>
        <dbReference type="Proteomes" id="UP000244956"/>
    </source>
</evidence>
<dbReference type="Pfam" id="PF03483">
    <property type="entry name" value="B3_4"/>
    <property type="match status" value="1"/>
</dbReference>
<dbReference type="Pfam" id="PF17759">
    <property type="entry name" value="tRNA_synthFbeta"/>
    <property type="match status" value="1"/>
</dbReference>
<dbReference type="InterPro" id="IPR005147">
    <property type="entry name" value="tRNA_synthase_B5-dom"/>
</dbReference>
<dbReference type="InterPro" id="IPR002547">
    <property type="entry name" value="tRNA-bd_dom"/>
</dbReference>
<protein>
    <recommendedName>
        <fullName evidence="15">Phenylalanine--tRNA ligase beta subunit</fullName>
        <ecNumber evidence="15">6.1.1.20</ecNumber>
    </recommendedName>
    <alternativeName>
        <fullName evidence="15">Phenylalanyl-tRNA synthetase beta subunit</fullName>
        <shortName evidence="15">PheRS</shortName>
    </alternativeName>
</protein>
<dbReference type="RefSeq" id="WP_109263205.1">
    <property type="nucleotide sequence ID" value="NZ_QEWP01000002.1"/>
</dbReference>
<keyword evidence="10 15" id="KW-0460">Magnesium</keyword>
<dbReference type="InterPro" id="IPR012340">
    <property type="entry name" value="NA-bd_OB-fold"/>
</dbReference>
<evidence type="ECO:0000313" key="20">
    <source>
        <dbReference type="EMBL" id="PWE00834.1"/>
    </source>
</evidence>
<dbReference type="Pfam" id="PF01588">
    <property type="entry name" value="tRNA_bind"/>
    <property type="match status" value="1"/>
</dbReference>
<sequence length="818" mass="90921">MNISYNWLKNYIKTDLPVEEISKILTDLGLEVGSVETVDTVKGGLRGLIVGEVLTCEKHPNADKLSVTTVDIGEEEPLPIVCGAPNVAAGQKVVVATVGTTLYPDEEGFEIKKAKIRGEVSRGMICAEDEIGLGTAHDGIMELEPETKIGTPASEYFNIESDILIEIDLTPNRIDGASHIGVARDLGAFLKQNDPNIKVKWPSVEDFKSDNNNWPVDVKVETPEACTRYSGLTISGLEVKESPDWLKNKLLAIGQTPINNVVDITNFILHEMGQPLHAFDGDKIKGDKILVKTLDQGTLFTTLDEKERELNEKDLMICNAEEGMCIAGVFGGIDSGVKESTTKIFLESACFNPVFVRKTARRHTLNTDASFRFERGTDPNITIYALKRAALLIKELAGGTISSEIMDIYPEPVKDFEVELSLKHVERLIGKSITPDRIKTILEALDIKILSETSGNVWQLAVPPYRVDVQREADVIEEILRVYGYNNVEAPGKLNSTIVYAEKPDIGDLRNKIAGQLIGAGFDEIMSNSLTKAAYYEGSESFPEAEVVKLANPLSTDLNGMRQTLLFGALEAVRHNRNRQNSDIRLFEFGNCYKLNPNKPAGEVSGYKEDEKLALIATGNKTSGDWNNPDSKVSFFDVKAWAFNILERLGINPANCKEIPNENDLISEGLTFATNNGAELFYMGMIHPKLLKDFDIDEPVYFAEINWKTLVKQSAQKEVTFEELSKFPEVKRDLALLINKDVMFKQIKDLAFKSEKKILKEVSLFDVFEGEKLGAGKKSYAVTFTLQDTAKTLKDKQIEKTMNNLTRVFEKELGAKLR</sequence>
<dbReference type="InterPro" id="IPR005121">
    <property type="entry name" value="Fdx_antiC-bd"/>
</dbReference>
<dbReference type="FunFam" id="3.30.70.380:FF:000001">
    <property type="entry name" value="Phenylalanine--tRNA ligase beta subunit"/>
    <property type="match status" value="1"/>
</dbReference>
<feature type="binding site" evidence="15">
    <location>
        <position position="468"/>
    </location>
    <ligand>
        <name>Mg(2+)</name>
        <dbReference type="ChEBI" id="CHEBI:18420"/>
        <note>shared with alpha subunit</note>
    </ligand>
</feature>
<dbReference type="PANTHER" id="PTHR10947:SF0">
    <property type="entry name" value="PHENYLALANINE--TRNA LIGASE BETA SUBUNIT"/>
    <property type="match status" value="1"/>
</dbReference>
<dbReference type="Pfam" id="PF03484">
    <property type="entry name" value="B5"/>
    <property type="match status" value="1"/>
</dbReference>
<dbReference type="FunFam" id="3.50.40.10:FF:000001">
    <property type="entry name" value="Phenylalanine--tRNA ligase beta subunit"/>
    <property type="match status" value="1"/>
</dbReference>
<dbReference type="Gene3D" id="3.30.930.10">
    <property type="entry name" value="Bira Bifunctional Protein, Domain 2"/>
    <property type="match status" value="1"/>
</dbReference>
<evidence type="ECO:0000259" key="19">
    <source>
        <dbReference type="PROSITE" id="PS51483"/>
    </source>
</evidence>
<dbReference type="GO" id="GO:0009328">
    <property type="term" value="C:phenylalanine-tRNA ligase complex"/>
    <property type="evidence" value="ECO:0007669"/>
    <property type="project" value="TreeGrafter"/>
</dbReference>
<keyword evidence="8 15" id="KW-0547">Nucleotide-binding</keyword>
<dbReference type="InterPro" id="IPR045060">
    <property type="entry name" value="Phe-tRNA-ligase_IIc_bsu"/>
</dbReference>
<keyword evidence="5 16" id="KW-0820">tRNA-binding</keyword>
<evidence type="ECO:0000256" key="11">
    <source>
        <dbReference type="ARBA" id="ARBA00022884"/>
    </source>
</evidence>
<dbReference type="CDD" id="cd00769">
    <property type="entry name" value="PheRS_beta_core"/>
    <property type="match status" value="1"/>
</dbReference>
<dbReference type="SMART" id="SM00874">
    <property type="entry name" value="B5"/>
    <property type="match status" value="1"/>
</dbReference>
<comment type="subunit">
    <text evidence="3 15">Tetramer of two alpha and two beta subunits.</text>
</comment>
<dbReference type="GO" id="GO:0000049">
    <property type="term" value="F:tRNA binding"/>
    <property type="evidence" value="ECO:0007669"/>
    <property type="project" value="UniProtKB-UniRule"/>
</dbReference>
<feature type="binding site" evidence="15">
    <location>
        <position position="477"/>
    </location>
    <ligand>
        <name>Mg(2+)</name>
        <dbReference type="ChEBI" id="CHEBI:18420"/>
        <note>shared with alpha subunit</note>
    </ligand>
</feature>
<dbReference type="GO" id="GO:0000287">
    <property type="term" value="F:magnesium ion binding"/>
    <property type="evidence" value="ECO:0007669"/>
    <property type="project" value="UniProtKB-UniRule"/>
</dbReference>
<evidence type="ECO:0000256" key="10">
    <source>
        <dbReference type="ARBA" id="ARBA00022842"/>
    </source>
</evidence>
<dbReference type="HAMAP" id="MF_00283">
    <property type="entry name" value="Phe_tRNA_synth_beta1"/>
    <property type="match status" value="1"/>
</dbReference>
<keyword evidence="9 15" id="KW-0067">ATP-binding</keyword>
<dbReference type="Gene3D" id="3.30.56.10">
    <property type="match status" value="2"/>
</dbReference>
<dbReference type="InterPro" id="IPR009061">
    <property type="entry name" value="DNA-bd_dom_put_sf"/>
</dbReference>
<dbReference type="SMART" id="SM00896">
    <property type="entry name" value="FDX-ACB"/>
    <property type="match status" value="1"/>
</dbReference>
<feature type="domain" description="B5" evidence="19">
    <location>
        <begin position="413"/>
        <end position="490"/>
    </location>
</feature>
<keyword evidence="4 15" id="KW-0963">Cytoplasm</keyword>
<proteinExistence type="inferred from homology"/>
<evidence type="ECO:0000256" key="6">
    <source>
        <dbReference type="ARBA" id="ARBA00022598"/>
    </source>
</evidence>
<keyword evidence="21" id="KW-1185">Reference proteome</keyword>
<dbReference type="GO" id="GO:0004826">
    <property type="term" value="F:phenylalanine-tRNA ligase activity"/>
    <property type="evidence" value="ECO:0007669"/>
    <property type="project" value="UniProtKB-UniRule"/>
</dbReference>
<feature type="binding site" evidence="15">
    <location>
        <position position="478"/>
    </location>
    <ligand>
        <name>Mg(2+)</name>
        <dbReference type="ChEBI" id="CHEBI:18420"/>
        <note>shared with alpha subunit</note>
    </ligand>
</feature>
<evidence type="ECO:0000256" key="12">
    <source>
        <dbReference type="ARBA" id="ARBA00022917"/>
    </source>
</evidence>
<evidence type="ECO:0000256" key="8">
    <source>
        <dbReference type="ARBA" id="ARBA00022741"/>
    </source>
</evidence>
<dbReference type="OrthoDB" id="9805455at2"/>
<dbReference type="InterPro" id="IPR041616">
    <property type="entry name" value="PheRS_beta_core"/>
</dbReference>
<feature type="binding site" evidence="15">
    <location>
        <position position="474"/>
    </location>
    <ligand>
        <name>Mg(2+)</name>
        <dbReference type="ChEBI" id="CHEBI:18420"/>
        <note>shared with alpha subunit</note>
    </ligand>
</feature>
<evidence type="ECO:0000256" key="5">
    <source>
        <dbReference type="ARBA" id="ARBA00022555"/>
    </source>
</evidence>
<keyword evidence="11 16" id="KW-0694">RNA-binding</keyword>
<dbReference type="EMBL" id="QEWP01000002">
    <property type="protein sequence ID" value="PWE00834.1"/>
    <property type="molecule type" value="Genomic_DNA"/>
</dbReference>
<evidence type="ECO:0000256" key="13">
    <source>
        <dbReference type="ARBA" id="ARBA00023146"/>
    </source>
</evidence>
<reference evidence="20 21" key="1">
    <citation type="submission" date="2018-05" db="EMBL/GenBank/DDBJ databases">
        <title>Marinilabilia rubrum sp. nov., isolated from saltern sediment.</title>
        <authorList>
            <person name="Zhang R."/>
        </authorList>
    </citation>
    <scope>NUCLEOTIDE SEQUENCE [LARGE SCALE GENOMIC DNA]</scope>
    <source>
        <strain evidence="20 21">WTE16</strain>
    </source>
</reference>
<dbReference type="Proteomes" id="UP000244956">
    <property type="component" value="Unassembled WGS sequence"/>
</dbReference>
<dbReference type="InterPro" id="IPR004532">
    <property type="entry name" value="Phe-tRNA-ligase_IIc_bsu_bact"/>
</dbReference>
<comment type="cofactor">
    <cofactor evidence="15">
        <name>Mg(2+)</name>
        <dbReference type="ChEBI" id="CHEBI:18420"/>
    </cofactor>
    <text evidence="15">Binds 2 magnesium ions per tetramer.</text>
</comment>
<feature type="domain" description="TRNA-binding" evidence="17">
    <location>
        <begin position="42"/>
        <end position="154"/>
    </location>
</feature>